<dbReference type="Gene3D" id="3.80.10.10">
    <property type="entry name" value="Ribonuclease Inhibitor"/>
    <property type="match status" value="1"/>
</dbReference>
<keyword evidence="6" id="KW-1185">Reference proteome</keyword>
<dbReference type="InterPro" id="IPR056789">
    <property type="entry name" value="LRR_R13L1-DRL21"/>
</dbReference>
<sequence length="526" mass="61215">MNRNEPERYRYVPFRRPVLGEDDNGENSIKKILKLIYDYLPSPHLKKCFAYYAMFPKDFEFEKDQLIQLWMAEGFLHSCQEITVMEVIGNKFFQLLLRNSLLQDVKLDEHNITHCKMHDLVHDLAGDIFKYKMFDTIGDGRENLSQVSGIKELSAKIGKLIYLKYLDLSDTNITALPHSICELYNLQTFRVNGCYSLGELPFEMGNTISLRHIYFHSRSQMPLNMGQLTSFHTLQYFNVVLEKGRRIEELGRLKNLRGELTINDLQLVHNREESRKTYLQEKSNVYKLSYVWFHDEQECCETSDENVLDGLQPYPNLKTLEVKNYLDTRFPLWFRDKLLPNFINLKLSGCKRCKEIPSLGQLKFLQHLELLGLHKVECIKPTFYGIDGNNIGSSSNIQVFPSLKELVLEDMPSLIEWKGDEVGVRMFSRLEKLRISNCPLLKSTPSQFQILRELTIEEVDSAMPLLNLCSNLTSLITLSVYSVKDLTFFQMRCYATTFHFKTYGSQTAESFKNCHKACTISILLRA</sequence>
<keyword evidence="3" id="KW-0067">ATP-binding</keyword>
<dbReference type="PANTHER" id="PTHR47186:SF19">
    <property type="entry name" value="LEUCINE-RICH REPEAT-CONTAINING PROTEIN 2"/>
    <property type="match status" value="1"/>
</dbReference>
<feature type="domain" description="Disease resistance protein winged helix" evidence="4">
    <location>
        <begin position="54"/>
        <end position="125"/>
    </location>
</feature>
<dbReference type="Proteomes" id="UP000694930">
    <property type="component" value="Chromosome 10"/>
</dbReference>
<dbReference type="PANTHER" id="PTHR47186">
    <property type="entry name" value="LEUCINE-RICH REPEAT-CONTAINING PROTEIN 57"/>
    <property type="match status" value="1"/>
</dbReference>
<evidence type="ECO:0000313" key="6">
    <source>
        <dbReference type="Proteomes" id="UP000694930"/>
    </source>
</evidence>
<dbReference type="SUPFAM" id="SSF52058">
    <property type="entry name" value="L domain-like"/>
    <property type="match status" value="1"/>
</dbReference>
<keyword evidence="1" id="KW-0547">Nucleotide-binding</keyword>
<organism evidence="6 7">
    <name type="scientific">Solanum pennellii</name>
    <name type="common">Tomato</name>
    <name type="synonym">Lycopersicon pennellii</name>
    <dbReference type="NCBI Taxonomy" id="28526"/>
    <lineage>
        <taxon>Eukaryota</taxon>
        <taxon>Viridiplantae</taxon>
        <taxon>Streptophyta</taxon>
        <taxon>Embryophyta</taxon>
        <taxon>Tracheophyta</taxon>
        <taxon>Spermatophyta</taxon>
        <taxon>Magnoliopsida</taxon>
        <taxon>eudicotyledons</taxon>
        <taxon>Gunneridae</taxon>
        <taxon>Pentapetalae</taxon>
        <taxon>asterids</taxon>
        <taxon>lamiids</taxon>
        <taxon>Solanales</taxon>
        <taxon>Solanaceae</taxon>
        <taxon>Solanoideae</taxon>
        <taxon>Solaneae</taxon>
        <taxon>Solanum</taxon>
        <taxon>Solanum subgen. Lycopersicon</taxon>
    </lineage>
</organism>
<dbReference type="Pfam" id="PF00560">
    <property type="entry name" value="LRR_1"/>
    <property type="match status" value="2"/>
</dbReference>
<reference evidence="7" key="2">
    <citation type="submission" date="2025-08" db="UniProtKB">
        <authorList>
            <consortium name="RefSeq"/>
        </authorList>
    </citation>
    <scope>IDENTIFICATION</scope>
</reference>
<dbReference type="Pfam" id="PF25019">
    <property type="entry name" value="LRR_R13L1-DRL21"/>
    <property type="match status" value="1"/>
</dbReference>
<dbReference type="InterPro" id="IPR036388">
    <property type="entry name" value="WH-like_DNA-bd_sf"/>
</dbReference>
<accession>A0ABM1UWS8</accession>
<proteinExistence type="predicted"/>
<dbReference type="InterPro" id="IPR058922">
    <property type="entry name" value="WHD_DRP"/>
</dbReference>
<dbReference type="InterPro" id="IPR032675">
    <property type="entry name" value="LRR_dom_sf"/>
</dbReference>
<evidence type="ECO:0000256" key="1">
    <source>
        <dbReference type="ARBA" id="ARBA00022741"/>
    </source>
</evidence>
<reference evidence="6" key="1">
    <citation type="journal article" date="2014" name="Nat. Genet.">
        <title>The genome of the stress-tolerant wild tomato species Solanum pennellii.</title>
        <authorList>
            <person name="Bolger A."/>
            <person name="Scossa F."/>
            <person name="Bolger M.E."/>
            <person name="Lanz C."/>
            <person name="Maumus F."/>
            <person name="Tohge T."/>
            <person name="Quesneville H."/>
            <person name="Alseekh S."/>
            <person name="Sorensen I."/>
            <person name="Lichtenstein G."/>
            <person name="Fich E.A."/>
            <person name="Conte M."/>
            <person name="Keller H."/>
            <person name="Schneeberger K."/>
            <person name="Schwacke R."/>
            <person name="Ofner I."/>
            <person name="Vrebalov J."/>
            <person name="Xu Y."/>
            <person name="Osorio S."/>
            <person name="Aflitos S.A."/>
            <person name="Schijlen E."/>
            <person name="Jimenez-Gomez J.M."/>
            <person name="Ryngajllo M."/>
            <person name="Kimura S."/>
            <person name="Kumar R."/>
            <person name="Koenig D."/>
            <person name="Headland L.R."/>
            <person name="Maloof J.N."/>
            <person name="Sinha N."/>
            <person name="van Ham R.C."/>
            <person name="Lankhorst R.K."/>
            <person name="Mao L."/>
            <person name="Vogel A."/>
            <person name="Arsova B."/>
            <person name="Panstruga R."/>
            <person name="Fei Z."/>
            <person name="Rose J.K."/>
            <person name="Zamir D."/>
            <person name="Carrari F."/>
            <person name="Giovannoni J.J."/>
            <person name="Weigel D."/>
            <person name="Usadel B."/>
            <person name="Fernie A.R."/>
        </authorList>
    </citation>
    <scope>NUCLEOTIDE SEQUENCE [LARGE SCALE GENOMIC DNA]</scope>
    <source>
        <strain evidence="6">cv. LA0716</strain>
    </source>
</reference>
<evidence type="ECO:0000259" key="4">
    <source>
        <dbReference type="Pfam" id="PF23559"/>
    </source>
</evidence>
<protein>
    <submittedName>
        <fullName evidence="7">Disease resistance protein RGA3</fullName>
    </submittedName>
</protein>
<evidence type="ECO:0000259" key="5">
    <source>
        <dbReference type="Pfam" id="PF25019"/>
    </source>
</evidence>
<keyword evidence="2" id="KW-0611">Plant defense</keyword>
<name>A0ABM1UWS8_SOLPN</name>
<dbReference type="Pfam" id="PF23559">
    <property type="entry name" value="WHD_DRP"/>
    <property type="match status" value="1"/>
</dbReference>
<evidence type="ECO:0000313" key="7">
    <source>
        <dbReference type="RefSeq" id="XP_027767946.1"/>
    </source>
</evidence>
<feature type="domain" description="R13L1/DRL21-like LRR repeat region" evidence="5">
    <location>
        <begin position="247"/>
        <end position="371"/>
    </location>
</feature>
<evidence type="ECO:0000256" key="2">
    <source>
        <dbReference type="ARBA" id="ARBA00022821"/>
    </source>
</evidence>
<dbReference type="Gene3D" id="1.10.10.10">
    <property type="entry name" value="Winged helix-like DNA-binding domain superfamily/Winged helix DNA-binding domain"/>
    <property type="match status" value="1"/>
</dbReference>
<evidence type="ECO:0000256" key="3">
    <source>
        <dbReference type="ARBA" id="ARBA00022840"/>
    </source>
</evidence>
<dbReference type="RefSeq" id="XP_027767946.1">
    <property type="nucleotide sequence ID" value="XM_027912145.1"/>
</dbReference>
<dbReference type="GeneID" id="114074288"/>
<dbReference type="InterPro" id="IPR001611">
    <property type="entry name" value="Leu-rich_rpt"/>
</dbReference>
<gene>
    <name evidence="7" type="primary">LOC114074288</name>
</gene>